<evidence type="ECO:0000313" key="1">
    <source>
        <dbReference type="EMBL" id="KUM45614.1"/>
    </source>
</evidence>
<proteinExistence type="predicted"/>
<name>A0A101LUJ3_PICGL</name>
<dbReference type="EMBL" id="LKAM01000017">
    <property type="protein sequence ID" value="KUM45614.1"/>
    <property type="molecule type" value="Genomic_DNA"/>
</dbReference>
<dbReference type="AlphaFoldDB" id="A0A101LUJ3"/>
<gene>
    <name evidence="1" type="ORF">ABT39_MTgene2450</name>
</gene>
<sequence>MYVGGPSPVYLPSSRPVLSRGLMEVSLAESANDRPGPHDRGIGKWV</sequence>
<keyword evidence="1" id="KW-0496">Mitochondrion</keyword>
<geneLocation type="mitochondrion" evidence="1"/>
<organism evidence="1">
    <name type="scientific">Picea glauca</name>
    <name type="common">White spruce</name>
    <name type="synonym">Pinus glauca</name>
    <dbReference type="NCBI Taxonomy" id="3330"/>
    <lineage>
        <taxon>Eukaryota</taxon>
        <taxon>Viridiplantae</taxon>
        <taxon>Streptophyta</taxon>
        <taxon>Embryophyta</taxon>
        <taxon>Tracheophyta</taxon>
        <taxon>Spermatophyta</taxon>
        <taxon>Pinopsida</taxon>
        <taxon>Pinidae</taxon>
        <taxon>Conifers I</taxon>
        <taxon>Pinales</taxon>
        <taxon>Pinaceae</taxon>
        <taxon>Picea</taxon>
    </lineage>
</organism>
<accession>A0A101LUJ3</accession>
<protein>
    <submittedName>
        <fullName evidence="1">Uncharacterized protein</fullName>
    </submittedName>
</protein>
<comment type="caution">
    <text evidence="1">The sequence shown here is derived from an EMBL/GenBank/DDBJ whole genome shotgun (WGS) entry which is preliminary data.</text>
</comment>
<reference evidence="1" key="1">
    <citation type="journal article" date="2015" name="Genome Biol. Evol.">
        <title>Organellar Genomes of White Spruce (Picea glauca): Assembly and Annotation.</title>
        <authorList>
            <person name="Jackman S.D."/>
            <person name="Warren R.L."/>
            <person name="Gibb E.A."/>
            <person name="Vandervalk B.P."/>
            <person name="Mohamadi H."/>
            <person name="Chu J."/>
            <person name="Raymond A."/>
            <person name="Pleasance S."/>
            <person name="Coope R."/>
            <person name="Wildung M.R."/>
            <person name="Ritland C.E."/>
            <person name="Bousquet J."/>
            <person name="Jones S.J."/>
            <person name="Bohlmann J."/>
            <person name="Birol I."/>
        </authorList>
    </citation>
    <scope>NUCLEOTIDE SEQUENCE [LARGE SCALE GENOMIC DNA]</scope>
    <source>
        <tissue evidence="1">Flushing bud</tissue>
    </source>
</reference>